<evidence type="ECO:0000256" key="1">
    <source>
        <dbReference type="ARBA" id="ARBA00093458"/>
    </source>
</evidence>
<evidence type="ECO:0000256" key="2">
    <source>
        <dbReference type="SAM" id="MobiDB-lite"/>
    </source>
</evidence>
<proteinExistence type="inferred from homology"/>
<sequence>MIHRKPQPRAPSNHTALVSLPNINDIVTPAPASSPQPSISKRKFLDLYSSSVKRNRVLIKRPQRDGKDVTGENSGEGGSGDVKPSKQLQVVVRSDLGQGVKEEVADGVEQEGVGLGQRVGDGNDEALKSNLEETVEDWSMPSDTKIALELMRSQFPKIEKGSVRPFVLRSQLYSSVTDRTLVDRELERLKLERVVRVFKLNTGQDDYAIMFMADYLALIDLAKTRLAKKHTEGEMAVFDWFVHHVLPSHADAGITHSKLVELLSEGGDVEDRHISLLMNAGLLTRQLVDSTAYWLALPNVGFLLKSLASGRKEIVSFLSRRKYREILQVPLERRRLQYSVLGMRFHIRDLLGLGQIHTVPSPSGPIIRLSRD</sequence>
<comment type="caution">
    <text evidence="3">The sequence shown here is derived from an EMBL/GenBank/DDBJ whole genome shotgun (WGS) entry which is preliminary data.</text>
</comment>
<dbReference type="Proteomes" id="UP000822688">
    <property type="component" value="Chromosome 9"/>
</dbReference>
<evidence type="ECO:0008006" key="5">
    <source>
        <dbReference type="Google" id="ProtNLM"/>
    </source>
</evidence>
<accession>A0A8T0GSN2</accession>
<reference evidence="3" key="1">
    <citation type="submission" date="2020-06" db="EMBL/GenBank/DDBJ databases">
        <title>WGS assembly of Ceratodon purpureus strain R40.</title>
        <authorList>
            <person name="Carey S.B."/>
            <person name="Jenkins J."/>
            <person name="Shu S."/>
            <person name="Lovell J.T."/>
            <person name="Sreedasyam A."/>
            <person name="Maumus F."/>
            <person name="Tiley G.P."/>
            <person name="Fernandez-Pozo N."/>
            <person name="Barry K."/>
            <person name="Chen C."/>
            <person name="Wang M."/>
            <person name="Lipzen A."/>
            <person name="Daum C."/>
            <person name="Saski C.A."/>
            <person name="Payton A.C."/>
            <person name="Mcbreen J.C."/>
            <person name="Conrad R.E."/>
            <person name="Kollar L.M."/>
            <person name="Olsson S."/>
            <person name="Huttunen S."/>
            <person name="Landis J.B."/>
            <person name="Wickett N.J."/>
            <person name="Johnson M.G."/>
            <person name="Rensing S.A."/>
            <person name="Grimwood J."/>
            <person name="Schmutz J."/>
            <person name="Mcdaniel S.F."/>
        </authorList>
    </citation>
    <scope>NUCLEOTIDE SEQUENCE</scope>
    <source>
        <strain evidence="3">R40</strain>
    </source>
</reference>
<keyword evidence="4" id="KW-1185">Reference proteome</keyword>
<dbReference type="Pfam" id="PF10494">
    <property type="entry name" value="Stk19"/>
    <property type="match status" value="1"/>
</dbReference>
<name>A0A8T0GSN2_CERPU</name>
<organism evidence="3 4">
    <name type="scientific">Ceratodon purpureus</name>
    <name type="common">Fire moss</name>
    <name type="synonym">Dicranum purpureum</name>
    <dbReference type="NCBI Taxonomy" id="3225"/>
    <lineage>
        <taxon>Eukaryota</taxon>
        <taxon>Viridiplantae</taxon>
        <taxon>Streptophyta</taxon>
        <taxon>Embryophyta</taxon>
        <taxon>Bryophyta</taxon>
        <taxon>Bryophytina</taxon>
        <taxon>Bryopsida</taxon>
        <taxon>Dicranidae</taxon>
        <taxon>Pseudoditrichales</taxon>
        <taxon>Ditrichaceae</taxon>
        <taxon>Ceratodon</taxon>
    </lineage>
</organism>
<gene>
    <name evidence="3" type="ORF">KC19_9G164400</name>
</gene>
<evidence type="ECO:0000313" key="3">
    <source>
        <dbReference type="EMBL" id="KAG0562676.1"/>
    </source>
</evidence>
<comment type="similarity">
    <text evidence="1">Belongs to the STK19 family.</text>
</comment>
<protein>
    <recommendedName>
        <fullName evidence="5">Serine/threonine-protein kinase 19</fullName>
    </recommendedName>
</protein>
<dbReference type="EMBL" id="CM026430">
    <property type="protein sequence ID" value="KAG0562676.1"/>
    <property type="molecule type" value="Genomic_DNA"/>
</dbReference>
<evidence type="ECO:0000313" key="4">
    <source>
        <dbReference type="Proteomes" id="UP000822688"/>
    </source>
</evidence>
<dbReference type="AlphaFoldDB" id="A0A8T0GSN2"/>
<dbReference type="PANTHER" id="PTHR15243">
    <property type="entry name" value="SERINE/THREONINE-PROTEIN KINASE 19"/>
    <property type="match status" value="1"/>
</dbReference>
<dbReference type="PANTHER" id="PTHR15243:SF0">
    <property type="entry name" value="SERINE_THREONINE-PROTEIN KINASE 19"/>
    <property type="match status" value="1"/>
</dbReference>
<dbReference type="InterPro" id="IPR018865">
    <property type="entry name" value="STK19-like"/>
</dbReference>
<feature type="region of interest" description="Disordered" evidence="2">
    <location>
        <begin position="56"/>
        <end position="86"/>
    </location>
</feature>